<evidence type="ECO:0000313" key="4">
    <source>
        <dbReference type="RefSeq" id="XP_030382067.1"/>
    </source>
</evidence>
<dbReference type="Pfam" id="PF03091">
    <property type="entry name" value="CutA1"/>
    <property type="match status" value="1"/>
</dbReference>
<protein>
    <submittedName>
        <fullName evidence="4">Protein CutA homolog</fullName>
    </submittedName>
</protein>
<dbReference type="GO" id="GO:0010038">
    <property type="term" value="P:response to metal ion"/>
    <property type="evidence" value="ECO:0007669"/>
    <property type="project" value="InterPro"/>
</dbReference>
<dbReference type="InterPro" id="IPR004323">
    <property type="entry name" value="Ion_tolerance_CutA"/>
</dbReference>
<dbReference type="PANTHER" id="PTHR23419">
    <property type="entry name" value="DIVALENT CATION TOLERANCE CUTA-RELATED"/>
    <property type="match status" value="1"/>
</dbReference>
<feature type="chain" id="PRO_5026751952" evidence="2">
    <location>
        <begin position="27"/>
        <end position="179"/>
    </location>
</feature>
<evidence type="ECO:0000313" key="3">
    <source>
        <dbReference type="Proteomes" id="UP000504634"/>
    </source>
</evidence>
<reference evidence="4" key="1">
    <citation type="submission" date="2025-08" db="UniProtKB">
        <authorList>
            <consortium name="RefSeq"/>
        </authorList>
    </citation>
    <scope>IDENTIFICATION</scope>
    <source>
        <strain evidence="4">11010-0011.00</strain>
        <tissue evidence="4">Whole body</tissue>
    </source>
</reference>
<dbReference type="GeneID" id="115629685"/>
<evidence type="ECO:0000256" key="2">
    <source>
        <dbReference type="SAM" id="SignalP"/>
    </source>
</evidence>
<dbReference type="OrthoDB" id="2017693at2759"/>
<name>A0A6J2U4K3_DROLE</name>
<proteinExistence type="inferred from homology"/>
<keyword evidence="3" id="KW-1185">Reference proteome</keyword>
<gene>
    <name evidence="4" type="primary">LOC115629685</name>
</gene>
<dbReference type="SUPFAM" id="SSF54913">
    <property type="entry name" value="GlnB-like"/>
    <property type="match status" value="1"/>
</dbReference>
<accession>A0A6J2U4K3</accession>
<keyword evidence="2" id="KW-0732">Signal</keyword>
<dbReference type="InterPro" id="IPR015867">
    <property type="entry name" value="N-reg_PII/ATP_PRibTrfase_C"/>
</dbReference>
<sequence length="179" mass="19884">MRYLSNLQSLSIRWLIARGLLCVAFAIPSRSSSSVSVNVCKPYLPLTGGGRKMCSTQACSWPTNYEAGTSSVAFVTTPDKESAKNLARSIIELKLAACVNIVPQIESIYMWEGKVNEDNEYLLMIKTRTERVDDLTKHVRENHPYSVAEVISLPIENGNTPYLNWIASTVPAKGEENKD</sequence>
<feature type="signal peptide" evidence="2">
    <location>
        <begin position="1"/>
        <end position="26"/>
    </location>
</feature>
<organism evidence="3 4">
    <name type="scientific">Drosophila lebanonensis</name>
    <name type="common">Fruit fly</name>
    <name type="synonym">Scaptodrosophila lebanonensis</name>
    <dbReference type="NCBI Taxonomy" id="7225"/>
    <lineage>
        <taxon>Eukaryota</taxon>
        <taxon>Metazoa</taxon>
        <taxon>Ecdysozoa</taxon>
        <taxon>Arthropoda</taxon>
        <taxon>Hexapoda</taxon>
        <taxon>Insecta</taxon>
        <taxon>Pterygota</taxon>
        <taxon>Neoptera</taxon>
        <taxon>Endopterygota</taxon>
        <taxon>Diptera</taxon>
        <taxon>Brachycera</taxon>
        <taxon>Muscomorpha</taxon>
        <taxon>Ephydroidea</taxon>
        <taxon>Drosophilidae</taxon>
        <taxon>Scaptodrosophila</taxon>
    </lineage>
</organism>
<dbReference type="Gene3D" id="3.30.70.120">
    <property type="match status" value="1"/>
</dbReference>
<comment type="similarity">
    <text evidence="1">Belongs to the CutA family.</text>
</comment>
<dbReference type="AlphaFoldDB" id="A0A6J2U4K3"/>
<dbReference type="Proteomes" id="UP000504634">
    <property type="component" value="Unplaced"/>
</dbReference>
<dbReference type="GO" id="GO:0005507">
    <property type="term" value="F:copper ion binding"/>
    <property type="evidence" value="ECO:0007669"/>
    <property type="project" value="TreeGrafter"/>
</dbReference>
<dbReference type="InterPro" id="IPR011322">
    <property type="entry name" value="N-reg_PII-like_a/b"/>
</dbReference>
<dbReference type="PANTHER" id="PTHR23419:SF8">
    <property type="entry name" value="FI09726P"/>
    <property type="match status" value="1"/>
</dbReference>
<dbReference type="RefSeq" id="XP_030382067.1">
    <property type="nucleotide sequence ID" value="XM_030526207.1"/>
</dbReference>
<evidence type="ECO:0000256" key="1">
    <source>
        <dbReference type="ARBA" id="ARBA00010169"/>
    </source>
</evidence>